<organism evidence="3 4">
    <name type="scientific">Burkholderia mayonis</name>
    <dbReference type="NCBI Taxonomy" id="1385591"/>
    <lineage>
        <taxon>Bacteria</taxon>
        <taxon>Pseudomonadati</taxon>
        <taxon>Pseudomonadota</taxon>
        <taxon>Betaproteobacteria</taxon>
        <taxon>Burkholderiales</taxon>
        <taxon>Burkholderiaceae</taxon>
        <taxon>Burkholderia</taxon>
        <taxon>pseudomallei group</taxon>
    </lineage>
</organism>
<evidence type="ECO:0000256" key="1">
    <source>
        <dbReference type="SAM" id="Phobius"/>
    </source>
</evidence>
<evidence type="ECO:0000313" key="3">
    <source>
        <dbReference type="EMBL" id="AOJ12066.1"/>
    </source>
</evidence>
<evidence type="ECO:0000313" key="4">
    <source>
        <dbReference type="Proteomes" id="UP000067711"/>
    </source>
</evidence>
<dbReference type="Proteomes" id="UP000067711">
    <property type="component" value="Chromosome 1"/>
</dbReference>
<dbReference type="InterPro" id="IPR028087">
    <property type="entry name" value="Tad_N"/>
</dbReference>
<proteinExistence type="predicted"/>
<reference evidence="3 4" key="1">
    <citation type="submission" date="2015-12" db="EMBL/GenBank/DDBJ databases">
        <title>Diversity of Burkholderia near neighbor genomes.</title>
        <authorList>
            <person name="Sahl J."/>
            <person name="Wagner D."/>
            <person name="Keim P."/>
        </authorList>
    </citation>
    <scope>NUCLEOTIDE SEQUENCE [LARGE SCALE GENOMIC DNA]</scope>
    <source>
        <strain evidence="3 4">BDU8</strain>
    </source>
</reference>
<dbReference type="EMBL" id="CP013389">
    <property type="protein sequence ID" value="AOJ12066.1"/>
    <property type="molecule type" value="Genomic_DNA"/>
</dbReference>
<name>A0A1B4G823_9BURK</name>
<gene>
    <name evidence="3" type="ORF">WS71_30785</name>
</gene>
<keyword evidence="1" id="KW-1133">Transmembrane helix</keyword>
<evidence type="ECO:0000259" key="2">
    <source>
        <dbReference type="Pfam" id="PF13400"/>
    </source>
</evidence>
<protein>
    <submittedName>
        <fullName evidence="3">Pilus assembly protein TadE</fullName>
    </submittedName>
</protein>
<feature type="transmembrane region" description="Helical" evidence="1">
    <location>
        <begin position="28"/>
        <end position="47"/>
    </location>
</feature>
<dbReference type="Pfam" id="PF13400">
    <property type="entry name" value="Tad"/>
    <property type="match status" value="1"/>
</dbReference>
<dbReference type="RefSeq" id="WP_066496167.1">
    <property type="nucleotide sequence ID" value="NZ_CP013389.1"/>
</dbReference>
<keyword evidence="1" id="KW-0472">Membrane</keyword>
<dbReference type="AlphaFoldDB" id="A0A1B4G823"/>
<sequence length="355" mass="35986">MRLVTYTHRLALDPRASGQAAKRQDGSIALFFLLFLIPLLSFGAFAIDIARVAVVRNELQNAADAAALAGAAALMQSIGVGPNWAQAVSAANGAVALNASDGVALSKGTATAGYWNLTGTPAGMQATTITPGTYDAPAVQVTATRTAGVNGGAIPLLLGGLLGIASASGGATAVAALAAPGGIASGGLFPLALDQCVYNQYWNLATNQPRVNPSTNLPYEFIVTNGQTYGTSCMAGQWTSFQSTANDVTSMANLMATGNPSPLAIGDSIWLATGVKASLYNSVPVGTIVVLPVVTQTATKTYVAIVAFAAFHIDASVGGSAKYIQGHFVSGVKLTGPATGVGPYYGVYVPPRLAF</sequence>
<feature type="domain" description="Putative Flp pilus-assembly TadG-like N-terminal" evidence="2">
    <location>
        <begin position="26"/>
        <end position="73"/>
    </location>
</feature>
<accession>A0A1B4G823</accession>
<keyword evidence="1" id="KW-0812">Transmembrane</keyword>